<dbReference type="GO" id="GO:0010152">
    <property type="term" value="P:pollen maturation"/>
    <property type="evidence" value="ECO:0007669"/>
    <property type="project" value="UniProtKB-ARBA"/>
</dbReference>
<dbReference type="PROSITE" id="PS50066">
    <property type="entry name" value="MADS_BOX_2"/>
    <property type="match status" value="1"/>
</dbReference>
<feature type="compositionally biased region" description="Low complexity" evidence="7">
    <location>
        <begin position="333"/>
        <end position="346"/>
    </location>
</feature>
<keyword evidence="5" id="KW-0804">Transcription</keyword>
<dbReference type="PRINTS" id="PR00404">
    <property type="entry name" value="MADSDOMAIN"/>
</dbReference>
<dbReference type="GO" id="GO:0046983">
    <property type="term" value="F:protein dimerization activity"/>
    <property type="evidence" value="ECO:0007669"/>
    <property type="project" value="InterPro"/>
</dbReference>
<feature type="compositionally biased region" description="Low complexity" evidence="7">
    <location>
        <begin position="379"/>
        <end position="397"/>
    </location>
</feature>
<evidence type="ECO:0000313" key="10">
    <source>
        <dbReference type="Proteomes" id="UP001154282"/>
    </source>
</evidence>
<keyword evidence="6" id="KW-0539">Nucleus</keyword>
<dbReference type="EMBL" id="CAMGYJ010000006">
    <property type="protein sequence ID" value="CAI0429020.1"/>
    <property type="molecule type" value="Genomic_DNA"/>
</dbReference>
<organism evidence="9 10">
    <name type="scientific">Linum tenue</name>
    <dbReference type="NCBI Taxonomy" id="586396"/>
    <lineage>
        <taxon>Eukaryota</taxon>
        <taxon>Viridiplantae</taxon>
        <taxon>Streptophyta</taxon>
        <taxon>Embryophyta</taxon>
        <taxon>Tracheophyta</taxon>
        <taxon>Spermatophyta</taxon>
        <taxon>Magnoliopsida</taxon>
        <taxon>eudicotyledons</taxon>
        <taxon>Gunneridae</taxon>
        <taxon>Pentapetalae</taxon>
        <taxon>rosids</taxon>
        <taxon>fabids</taxon>
        <taxon>Malpighiales</taxon>
        <taxon>Linaceae</taxon>
        <taxon>Linum</taxon>
    </lineage>
</organism>
<keyword evidence="3" id="KW-0175">Coiled coil</keyword>
<dbReference type="CDD" id="cd00265">
    <property type="entry name" value="MADS_MEF2_like"/>
    <property type="match status" value="1"/>
</dbReference>
<dbReference type="PROSITE" id="PS00350">
    <property type="entry name" value="MADS_BOX_1"/>
    <property type="match status" value="1"/>
</dbReference>
<sequence>MGRVKLQIKRIENITNRQVTFSKRRNGLIKKAYELAILCDIDIALIMFSPSGRLSHFSGKRRIEDVVARYINLPDHDRECDLMDREHLLKILKKLRTDNDIALQATNPEATNSNIEELQQEVCNLQHQLQAAEDELNLYEPDPTKFSSIGELESCEKNLLDKMALLEERKKYLLSNNVSTYDPTSMHIYLDAQEGLPNFDNDLANWLPDHNGGHNQQNSVHHVVSESSCIPVSNQSSTSIFEALSQGNANVGDPCNNMGGGGNHMNNNHNNSNNNDNNESISSWQQAFSSISPTELLAGFLPPTSFAPTIKQQEVEGPSYTLMLHQQQAHKAQSNCLQQQQQMQSSNGGDGLDYHDHKLIPQLQQQEVEGPSYTSMLHQQQAQEAQSKCPQQQQQMQSSNGGDGLDYHDHKLIPQLQVD</sequence>
<evidence type="ECO:0000256" key="7">
    <source>
        <dbReference type="SAM" id="MobiDB-lite"/>
    </source>
</evidence>
<feature type="region of interest" description="Disordered" evidence="7">
    <location>
        <begin position="333"/>
        <end position="419"/>
    </location>
</feature>
<feature type="compositionally biased region" description="Polar residues" evidence="7">
    <location>
        <begin position="362"/>
        <end position="378"/>
    </location>
</feature>
<dbReference type="Proteomes" id="UP001154282">
    <property type="component" value="Unassembled WGS sequence"/>
</dbReference>
<dbReference type="Pfam" id="PF00319">
    <property type="entry name" value="SRF-TF"/>
    <property type="match status" value="1"/>
</dbReference>
<feature type="domain" description="MADS-box" evidence="8">
    <location>
        <begin position="1"/>
        <end position="61"/>
    </location>
</feature>
<dbReference type="GO" id="GO:0045944">
    <property type="term" value="P:positive regulation of transcription by RNA polymerase II"/>
    <property type="evidence" value="ECO:0007669"/>
    <property type="project" value="InterPro"/>
</dbReference>
<dbReference type="Gene3D" id="3.40.1810.10">
    <property type="entry name" value="Transcription factor, MADS-box"/>
    <property type="match status" value="1"/>
</dbReference>
<name>A0AAV0L3H4_9ROSI</name>
<dbReference type="SUPFAM" id="SSF55455">
    <property type="entry name" value="SRF-like"/>
    <property type="match status" value="1"/>
</dbReference>
<evidence type="ECO:0000259" key="8">
    <source>
        <dbReference type="PROSITE" id="PS50066"/>
    </source>
</evidence>
<evidence type="ECO:0000256" key="2">
    <source>
        <dbReference type="ARBA" id="ARBA00023015"/>
    </source>
</evidence>
<dbReference type="GO" id="GO:0080092">
    <property type="term" value="P:regulation of pollen tube growth"/>
    <property type="evidence" value="ECO:0007669"/>
    <property type="project" value="UniProtKB-ARBA"/>
</dbReference>
<evidence type="ECO:0000256" key="4">
    <source>
        <dbReference type="ARBA" id="ARBA00023125"/>
    </source>
</evidence>
<dbReference type="PANTHER" id="PTHR48019">
    <property type="entry name" value="SERUM RESPONSE FACTOR HOMOLOG"/>
    <property type="match status" value="1"/>
</dbReference>
<feature type="region of interest" description="Disordered" evidence="7">
    <location>
        <begin position="252"/>
        <end position="281"/>
    </location>
</feature>
<dbReference type="InterPro" id="IPR036879">
    <property type="entry name" value="TF_MADSbox_sf"/>
</dbReference>
<proteinExistence type="predicted"/>
<evidence type="ECO:0000313" key="9">
    <source>
        <dbReference type="EMBL" id="CAI0429020.1"/>
    </source>
</evidence>
<dbReference type="SMART" id="SM00432">
    <property type="entry name" value="MADS"/>
    <property type="match status" value="1"/>
</dbReference>
<dbReference type="FunFam" id="3.40.1810.10:FF:000014">
    <property type="entry name" value="MADS-box transcription factor 41"/>
    <property type="match status" value="1"/>
</dbReference>
<dbReference type="GO" id="GO:0000977">
    <property type="term" value="F:RNA polymerase II transcription regulatory region sequence-specific DNA binding"/>
    <property type="evidence" value="ECO:0007669"/>
    <property type="project" value="InterPro"/>
</dbReference>
<evidence type="ECO:0000256" key="6">
    <source>
        <dbReference type="ARBA" id="ARBA00023242"/>
    </source>
</evidence>
<dbReference type="InterPro" id="IPR033896">
    <property type="entry name" value="MEF2-like_N"/>
</dbReference>
<keyword evidence="2" id="KW-0805">Transcription regulation</keyword>
<gene>
    <name evidence="9" type="ORF">LITE_LOCUS21956</name>
</gene>
<feature type="compositionally biased region" description="Low complexity" evidence="7">
    <location>
        <begin position="264"/>
        <end position="278"/>
    </location>
</feature>
<dbReference type="InterPro" id="IPR002100">
    <property type="entry name" value="TF_MADSbox"/>
</dbReference>
<comment type="caution">
    <text evidence="9">The sequence shown here is derived from an EMBL/GenBank/DDBJ whole genome shotgun (WGS) entry which is preliminary data.</text>
</comment>
<comment type="subcellular location">
    <subcellularLocation>
        <location evidence="1">Nucleus</location>
    </subcellularLocation>
</comment>
<accession>A0AAV0L3H4</accession>
<dbReference type="AlphaFoldDB" id="A0AAV0L3H4"/>
<dbReference type="GO" id="GO:0005634">
    <property type="term" value="C:nucleus"/>
    <property type="evidence" value="ECO:0007669"/>
    <property type="project" value="UniProtKB-SubCell"/>
</dbReference>
<evidence type="ECO:0000256" key="1">
    <source>
        <dbReference type="ARBA" id="ARBA00004123"/>
    </source>
</evidence>
<reference evidence="9" key="1">
    <citation type="submission" date="2022-08" db="EMBL/GenBank/DDBJ databases">
        <authorList>
            <person name="Gutierrez-Valencia J."/>
        </authorList>
    </citation>
    <scope>NUCLEOTIDE SEQUENCE</scope>
</reference>
<evidence type="ECO:0000256" key="3">
    <source>
        <dbReference type="ARBA" id="ARBA00023054"/>
    </source>
</evidence>
<dbReference type="InterPro" id="IPR050142">
    <property type="entry name" value="MADS-box/MEF2_TF"/>
</dbReference>
<evidence type="ECO:0000256" key="5">
    <source>
        <dbReference type="ARBA" id="ARBA00023163"/>
    </source>
</evidence>
<keyword evidence="4" id="KW-0238">DNA-binding</keyword>
<keyword evidence="10" id="KW-1185">Reference proteome</keyword>
<protein>
    <recommendedName>
        <fullName evidence="8">MADS-box domain-containing protein</fullName>
    </recommendedName>
</protein>